<keyword evidence="1 2" id="KW-0732">Signal</keyword>
<dbReference type="STRING" id="1434700.SAMN06296427_10635"/>
<dbReference type="Proteomes" id="UP000192393">
    <property type="component" value="Unassembled WGS sequence"/>
</dbReference>
<accession>A0A1W2BC46</accession>
<dbReference type="Pfam" id="PF18962">
    <property type="entry name" value="Por_Secre_tail"/>
    <property type="match status" value="1"/>
</dbReference>
<dbReference type="RefSeq" id="WP_084017526.1">
    <property type="nucleotide sequence ID" value="NZ_FWXS01000006.1"/>
</dbReference>
<dbReference type="PANTHER" id="PTHR42754">
    <property type="entry name" value="ENDOGLUCANASE"/>
    <property type="match status" value="1"/>
</dbReference>
<protein>
    <submittedName>
        <fullName evidence="4">Por secretion system C-terminal sorting domain-containing protein</fullName>
    </submittedName>
</protein>
<dbReference type="AlphaFoldDB" id="A0A1W2BC46"/>
<name>A0A1W2BC46_9FLAO</name>
<dbReference type="NCBIfam" id="TIGR04183">
    <property type="entry name" value="Por_Secre_tail"/>
    <property type="match status" value="1"/>
</dbReference>
<evidence type="ECO:0000256" key="2">
    <source>
        <dbReference type="SAM" id="SignalP"/>
    </source>
</evidence>
<proteinExistence type="predicted"/>
<evidence type="ECO:0000256" key="1">
    <source>
        <dbReference type="ARBA" id="ARBA00022729"/>
    </source>
</evidence>
<evidence type="ECO:0000259" key="3">
    <source>
        <dbReference type="Pfam" id="PF18962"/>
    </source>
</evidence>
<dbReference type="InterPro" id="IPR026444">
    <property type="entry name" value="Secre_tail"/>
</dbReference>
<dbReference type="EMBL" id="FWXS01000006">
    <property type="protein sequence ID" value="SMC70350.1"/>
    <property type="molecule type" value="Genomic_DNA"/>
</dbReference>
<organism evidence="4 5">
    <name type="scientific">Moheibacter sediminis</name>
    <dbReference type="NCBI Taxonomy" id="1434700"/>
    <lineage>
        <taxon>Bacteria</taxon>
        <taxon>Pseudomonadati</taxon>
        <taxon>Bacteroidota</taxon>
        <taxon>Flavobacteriia</taxon>
        <taxon>Flavobacteriales</taxon>
        <taxon>Weeksellaceae</taxon>
        <taxon>Moheibacter</taxon>
    </lineage>
</organism>
<dbReference type="PANTHER" id="PTHR42754:SF1">
    <property type="entry name" value="LIPOPROTEIN"/>
    <property type="match status" value="1"/>
</dbReference>
<dbReference type="OrthoDB" id="9811934at2"/>
<dbReference type="SUPFAM" id="SSF50998">
    <property type="entry name" value="Quinoprotein alcohol dehydrogenase-like"/>
    <property type="match status" value="1"/>
</dbReference>
<dbReference type="InterPro" id="IPR011047">
    <property type="entry name" value="Quinoprotein_ADH-like_sf"/>
</dbReference>
<gene>
    <name evidence="4" type="ORF">SAMN06296427_10635</name>
</gene>
<sequence length="539" mass="60280">MKKRYLSLLYLGTLLNLSAQEVLWQKDIASSTQNILSDMTFTPDRQMVLSGSSIHQNSENENNGYDYHVVKLLQDGEISWEKYFGGAKNDYLHSVVSTNEGGLILAGTSFSNQSHDKKEKNAGGSDVWILRLDESGEELWQKTIGTQNNEEASSIIQSTDQGFFLAGSIQSNNHFFGSKDIFVSKLNEQGKLIKTIILGGDTIDEVTDMIATPDGGAAILIYSTSMKSADIVLDVDNLNRNDGNEFISSIENLRGKSQDSFGEGDYWVVKLDENANIEWQKIYGGEKDDYPKSIVFTETGYLIGGESKSGSSGNKKEDAVDGTDLWLISLDHSGNEIWQKNYSLGGKDILMSMHVIRTTNQDNQSLDKGYLLGGYTQAEERVRKNDEQFWMLYLDSKGNEEWRKHTEGKSAKKEEHLVTAKLQNDGTYILAGTSGDITGDENWKILKLGDKQLSELVEKYDIRIYPNPANEYCYVELGFELEKNEEAEIFLHDMSGRKIQTLNTKNAVTKVDTKVLPAGVYIVTVKTSNKTVNSKLVKK</sequence>
<feature type="chain" id="PRO_5012438830" evidence="2">
    <location>
        <begin position="20"/>
        <end position="539"/>
    </location>
</feature>
<keyword evidence="5" id="KW-1185">Reference proteome</keyword>
<feature type="signal peptide" evidence="2">
    <location>
        <begin position="1"/>
        <end position="19"/>
    </location>
</feature>
<evidence type="ECO:0000313" key="4">
    <source>
        <dbReference type="EMBL" id="SMC70350.1"/>
    </source>
</evidence>
<reference evidence="4 5" key="1">
    <citation type="submission" date="2017-04" db="EMBL/GenBank/DDBJ databases">
        <authorList>
            <person name="Afonso C.L."/>
            <person name="Miller P.J."/>
            <person name="Scott M.A."/>
            <person name="Spackman E."/>
            <person name="Goraichik I."/>
            <person name="Dimitrov K.M."/>
            <person name="Suarez D.L."/>
            <person name="Swayne D.E."/>
        </authorList>
    </citation>
    <scope>NUCLEOTIDE SEQUENCE [LARGE SCALE GENOMIC DNA]</scope>
    <source>
        <strain evidence="4 5">CGMCC 1.12708</strain>
    </source>
</reference>
<feature type="domain" description="Secretion system C-terminal sorting" evidence="3">
    <location>
        <begin position="464"/>
        <end position="537"/>
    </location>
</feature>
<evidence type="ECO:0000313" key="5">
    <source>
        <dbReference type="Proteomes" id="UP000192393"/>
    </source>
</evidence>